<dbReference type="Gene3D" id="1.10.10.10">
    <property type="entry name" value="Winged helix-like DNA-binding domain superfamily/Winged helix DNA-binding domain"/>
    <property type="match status" value="1"/>
</dbReference>
<dbReference type="Pfam" id="PF00196">
    <property type="entry name" value="GerE"/>
    <property type="match status" value="1"/>
</dbReference>
<dbReference type="InterPro" id="IPR016032">
    <property type="entry name" value="Sig_transdc_resp-reg_C-effctor"/>
</dbReference>
<evidence type="ECO:0000313" key="6">
    <source>
        <dbReference type="Proteomes" id="UP001597214"/>
    </source>
</evidence>
<accession>A0ABW4LUD1</accession>
<dbReference type="InterPro" id="IPR029016">
    <property type="entry name" value="GAF-like_dom_sf"/>
</dbReference>
<keyword evidence="6" id="KW-1185">Reference proteome</keyword>
<evidence type="ECO:0000256" key="3">
    <source>
        <dbReference type="ARBA" id="ARBA00023163"/>
    </source>
</evidence>
<keyword evidence="1" id="KW-0805">Transcription regulation</keyword>
<dbReference type="EMBL" id="JBHUEM010000028">
    <property type="protein sequence ID" value="MFD1738056.1"/>
    <property type="molecule type" value="Genomic_DNA"/>
</dbReference>
<evidence type="ECO:0000256" key="1">
    <source>
        <dbReference type="ARBA" id="ARBA00023015"/>
    </source>
</evidence>
<dbReference type="PANTHER" id="PTHR44688:SF16">
    <property type="entry name" value="DNA-BINDING TRANSCRIPTIONAL ACTIVATOR DEVR_DOSR"/>
    <property type="match status" value="1"/>
</dbReference>
<reference evidence="6" key="1">
    <citation type="journal article" date="2019" name="Int. J. Syst. Evol. Microbiol.">
        <title>The Global Catalogue of Microorganisms (GCM) 10K type strain sequencing project: providing services to taxonomists for standard genome sequencing and annotation.</title>
        <authorList>
            <consortium name="The Broad Institute Genomics Platform"/>
            <consortium name="The Broad Institute Genome Sequencing Center for Infectious Disease"/>
            <person name="Wu L."/>
            <person name="Ma J."/>
        </authorList>
    </citation>
    <scope>NUCLEOTIDE SEQUENCE [LARGE SCALE GENOMIC DNA]</scope>
    <source>
        <strain evidence="6">CCUG 49339</strain>
    </source>
</reference>
<proteinExistence type="predicted"/>
<keyword evidence="3" id="KW-0804">Transcription</keyword>
<sequence>MSSLVAVKEILLQLDEQDSVDEFRHQTLSLLDRHFGLDRSIFWLCNEGGEITAPVIRNIKEGAFSQYVNGYQEQDMLLPHKVKDLLLKSRVLRIHDITTSKDYENSRYFNEFMVPNDCYHEMGVYLISRNQLIAGISFVGGKKHSAFGDRSAELLDVLSCFISSKLHYLLQYETHRDSTLPIDFPAHFTPKEKEICSLLKMGLTNKQMADQLFVSTSTIKKHLQNMYTKMGVSSRTKLLHKVKL</sequence>
<dbReference type="InterPro" id="IPR000792">
    <property type="entry name" value="Tscrpt_reg_LuxR_C"/>
</dbReference>
<dbReference type="SUPFAM" id="SSF46894">
    <property type="entry name" value="C-terminal effector domain of the bipartite response regulators"/>
    <property type="match status" value="1"/>
</dbReference>
<organism evidence="5 6">
    <name type="scientific">Bacillus salitolerans</name>
    <dbReference type="NCBI Taxonomy" id="1437434"/>
    <lineage>
        <taxon>Bacteria</taxon>
        <taxon>Bacillati</taxon>
        <taxon>Bacillota</taxon>
        <taxon>Bacilli</taxon>
        <taxon>Bacillales</taxon>
        <taxon>Bacillaceae</taxon>
        <taxon>Bacillus</taxon>
    </lineage>
</organism>
<name>A0ABW4LUD1_9BACI</name>
<dbReference type="Proteomes" id="UP001597214">
    <property type="component" value="Unassembled WGS sequence"/>
</dbReference>
<keyword evidence="2" id="KW-0238">DNA-binding</keyword>
<dbReference type="SMART" id="SM00421">
    <property type="entry name" value="HTH_LUXR"/>
    <property type="match status" value="1"/>
</dbReference>
<dbReference type="CDD" id="cd06170">
    <property type="entry name" value="LuxR_C_like"/>
    <property type="match status" value="1"/>
</dbReference>
<evidence type="ECO:0000313" key="5">
    <source>
        <dbReference type="EMBL" id="MFD1738056.1"/>
    </source>
</evidence>
<dbReference type="SUPFAM" id="SSF55781">
    <property type="entry name" value="GAF domain-like"/>
    <property type="match status" value="1"/>
</dbReference>
<feature type="domain" description="HTH luxR-type" evidence="4">
    <location>
        <begin position="181"/>
        <end position="244"/>
    </location>
</feature>
<dbReference type="InterPro" id="IPR036388">
    <property type="entry name" value="WH-like_DNA-bd_sf"/>
</dbReference>
<evidence type="ECO:0000259" key="4">
    <source>
        <dbReference type="PROSITE" id="PS50043"/>
    </source>
</evidence>
<dbReference type="PANTHER" id="PTHR44688">
    <property type="entry name" value="DNA-BINDING TRANSCRIPTIONAL ACTIVATOR DEVR_DOSR"/>
    <property type="match status" value="1"/>
</dbReference>
<comment type="caution">
    <text evidence="5">The sequence shown here is derived from an EMBL/GenBank/DDBJ whole genome shotgun (WGS) entry which is preliminary data.</text>
</comment>
<dbReference type="PRINTS" id="PR00038">
    <property type="entry name" value="HTHLUXR"/>
</dbReference>
<dbReference type="Gene3D" id="3.30.450.40">
    <property type="match status" value="1"/>
</dbReference>
<evidence type="ECO:0000256" key="2">
    <source>
        <dbReference type="ARBA" id="ARBA00023125"/>
    </source>
</evidence>
<gene>
    <name evidence="5" type="ORF">ACFSCX_16090</name>
</gene>
<dbReference type="PROSITE" id="PS50043">
    <property type="entry name" value="HTH_LUXR_2"/>
    <property type="match status" value="1"/>
</dbReference>
<dbReference type="RefSeq" id="WP_377929271.1">
    <property type="nucleotide sequence ID" value="NZ_JBHUEM010000028.1"/>
</dbReference>
<protein>
    <submittedName>
        <fullName evidence="5">LuxR C-terminal-related transcriptional regulator</fullName>
    </submittedName>
</protein>